<keyword evidence="3" id="KW-1185">Reference proteome</keyword>
<feature type="region of interest" description="Disordered" evidence="1">
    <location>
        <begin position="135"/>
        <end position="168"/>
    </location>
</feature>
<organism evidence="2 3">
    <name type="scientific">Allacma fusca</name>
    <dbReference type="NCBI Taxonomy" id="39272"/>
    <lineage>
        <taxon>Eukaryota</taxon>
        <taxon>Metazoa</taxon>
        <taxon>Ecdysozoa</taxon>
        <taxon>Arthropoda</taxon>
        <taxon>Hexapoda</taxon>
        <taxon>Collembola</taxon>
        <taxon>Symphypleona</taxon>
        <taxon>Sminthuridae</taxon>
        <taxon>Allacma</taxon>
    </lineage>
</organism>
<reference evidence="2" key="1">
    <citation type="submission" date="2021-06" db="EMBL/GenBank/DDBJ databases">
        <authorList>
            <person name="Hodson N. C."/>
            <person name="Mongue J. A."/>
            <person name="Jaron S. K."/>
        </authorList>
    </citation>
    <scope>NUCLEOTIDE SEQUENCE</scope>
</reference>
<comment type="caution">
    <text evidence="2">The sequence shown here is derived from an EMBL/GenBank/DDBJ whole genome shotgun (WGS) entry which is preliminary data.</text>
</comment>
<proteinExistence type="predicted"/>
<accession>A0A8J2P4B1</accession>
<evidence type="ECO:0000313" key="2">
    <source>
        <dbReference type="EMBL" id="CAG7724981.1"/>
    </source>
</evidence>
<dbReference type="Proteomes" id="UP000708208">
    <property type="component" value="Unassembled WGS sequence"/>
</dbReference>
<sequence length="311" mass="35268">WLVGFLFRDESSEGCHRSKPAYRNRNYLKAMVGILSSRVMGQVTNMCQEKKPDAKAFSARNRASERLRQRKKRSDLANHRKSLVLQPQQPAVELSLFPIQHGNPSHKILFLTRLGLIPQSQKLLPPFIKLHRLTSQQTNQSKRSSDNLVKDESPILETPLESPTSETTTIEIDSDDDLDLELVVTPIDIPEIFEEVFKKKPKMQLSANPSSNDLCVSIVTPKLSSRYDDSQLAKPNNVSIPHPADQWIAPNTLKASVHFIKHERGSVVPGRKTQINIPFVDLTMEEEENKDNLDALREKLLGYDTVLEFAD</sequence>
<gene>
    <name evidence="2" type="ORF">AFUS01_LOCUS13968</name>
</gene>
<name>A0A8J2P4B1_9HEXA</name>
<evidence type="ECO:0000256" key="1">
    <source>
        <dbReference type="SAM" id="MobiDB-lite"/>
    </source>
</evidence>
<feature type="non-terminal residue" evidence="2">
    <location>
        <position position="1"/>
    </location>
</feature>
<dbReference type="EMBL" id="CAJVCH010116158">
    <property type="protein sequence ID" value="CAG7724981.1"/>
    <property type="molecule type" value="Genomic_DNA"/>
</dbReference>
<protein>
    <submittedName>
        <fullName evidence="2">Uncharacterized protein</fullName>
    </submittedName>
</protein>
<dbReference type="AlphaFoldDB" id="A0A8J2P4B1"/>
<evidence type="ECO:0000313" key="3">
    <source>
        <dbReference type="Proteomes" id="UP000708208"/>
    </source>
</evidence>
<feature type="region of interest" description="Disordered" evidence="1">
    <location>
        <begin position="51"/>
        <end position="80"/>
    </location>
</feature>
<feature type="compositionally biased region" description="Low complexity" evidence="1">
    <location>
        <begin position="156"/>
        <end position="168"/>
    </location>
</feature>
<feature type="compositionally biased region" description="Basic and acidic residues" evidence="1">
    <location>
        <begin position="143"/>
        <end position="153"/>
    </location>
</feature>